<proteinExistence type="predicted"/>
<protein>
    <submittedName>
        <fullName evidence="1">Uncharacterized protein</fullName>
    </submittedName>
</protein>
<organism evidence="1">
    <name type="scientific">Siphoviridae sp. ctnpt50</name>
    <dbReference type="NCBI Taxonomy" id="2827941"/>
    <lineage>
        <taxon>Viruses</taxon>
        <taxon>Duplodnaviria</taxon>
        <taxon>Heunggongvirae</taxon>
        <taxon>Uroviricota</taxon>
        <taxon>Caudoviricetes</taxon>
    </lineage>
</organism>
<name>A0A8S5SEQ1_9CAUD</name>
<sequence>MLKIYDPIYYISIDGGPWERLEDLFDTNWFVTDEDLPETELLLDDVSFQEAYDYLHENYISGARTCRTIFKGRPQLSLLYFNTIDRKYIKKCEGFWLRAKNRLRENVTLDWIMKHLESDQAIQYFKERGMEICPITKTK</sequence>
<reference evidence="1" key="1">
    <citation type="journal article" date="2021" name="Proc. Natl. Acad. Sci. U.S.A.">
        <title>A Catalog of Tens of Thousands of Viruses from Human Metagenomes Reveals Hidden Associations with Chronic Diseases.</title>
        <authorList>
            <person name="Tisza M.J."/>
            <person name="Buck C.B."/>
        </authorList>
    </citation>
    <scope>NUCLEOTIDE SEQUENCE</scope>
    <source>
        <strain evidence="1">Ctnpt50</strain>
    </source>
</reference>
<accession>A0A8S5SEQ1</accession>
<dbReference type="EMBL" id="BK032577">
    <property type="protein sequence ID" value="DAF49138.1"/>
    <property type="molecule type" value="Genomic_DNA"/>
</dbReference>
<evidence type="ECO:0000313" key="1">
    <source>
        <dbReference type="EMBL" id="DAF49138.1"/>
    </source>
</evidence>